<dbReference type="InterPro" id="IPR005483">
    <property type="entry name" value="CPSase_dom"/>
</dbReference>
<dbReference type="Gene3D" id="3.30.470.20">
    <property type="entry name" value="ATP-grasp fold, B domain"/>
    <property type="match status" value="1"/>
</dbReference>
<dbReference type="GO" id="GO:0046872">
    <property type="term" value="F:metal ion binding"/>
    <property type="evidence" value="ECO:0007669"/>
    <property type="project" value="UniProtKB-KW"/>
</dbReference>
<dbReference type="InterPro" id="IPR005479">
    <property type="entry name" value="CPAse_ATP-bd"/>
</dbReference>
<keyword evidence="9 13" id="KW-0067">ATP-binding</keyword>
<evidence type="ECO:0000256" key="4">
    <source>
        <dbReference type="ARBA" id="ARBA00022598"/>
    </source>
</evidence>
<gene>
    <name evidence="16" type="ORF">DPX16_21010</name>
</gene>
<dbReference type="InterPro" id="IPR036914">
    <property type="entry name" value="MGS-like_dom_sf"/>
</dbReference>
<evidence type="ECO:0000256" key="2">
    <source>
        <dbReference type="ARBA" id="ARBA00009799"/>
    </source>
</evidence>
<feature type="domain" description="MGS-like" evidence="15">
    <location>
        <begin position="227"/>
        <end position="370"/>
    </location>
</feature>
<evidence type="ECO:0000256" key="11">
    <source>
        <dbReference type="ARBA" id="ARBA00047359"/>
    </source>
</evidence>
<evidence type="ECO:0000256" key="12">
    <source>
        <dbReference type="ARBA" id="ARBA00048816"/>
    </source>
</evidence>
<dbReference type="AlphaFoldDB" id="A0A3N0YW93"/>
<sequence>MQRRDQTMDQTRPREGLETRCPAFGVYLSCPKLFLGRLVGPYAFVYGSCPCRQNQRQMVLAHAITEHVEDAGVHSGDATLILPTQTISQGALEKVKTATQKIAKAFEISGPFNTQFLVKGNDVMVIECNLRASRSFPFVSKTIGVDFIDVATRVMVGEPVDESHLPSLENPIIPVDYVGIKAPMFSWPRLREADPVLRCEMASTGEVACFGPNIYSAFLKAMLSTGFKLPQKGILIGIQHSFRPNFLSTAHQLHEEGFKLYATEGTSTWLNANDVPTIPVAWPRHETSNTPLPSISRLISEGHIDLVVNLPNNNTKFLKDNFQIRRMAVDYGVPLITNFQVVKLFAEAIRYSSDLDATSLFHYRQREPRLSESSEACYYSESESLFQSRAPDCVPAVLISRTELPFCRRGCFFLPAWTIFISLRFTPVGLHFCRGSVTREAAV</sequence>
<dbReference type="EMBL" id="RJVU01020258">
    <property type="protein sequence ID" value="ROL50443.1"/>
    <property type="molecule type" value="Genomic_DNA"/>
</dbReference>
<dbReference type="PANTHER" id="PTHR11405:SF53">
    <property type="entry name" value="CARBAMOYL-PHOSPHATE SYNTHASE [AMMONIA], MITOCHONDRIAL"/>
    <property type="match status" value="1"/>
</dbReference>
<dbReference type="Gene3D" id="3.40.50.1380">
    <property type="entry name" value="Methylglyoxal synthase-like domain"/>
    <property type="match status" value="1"/>
</dbReference>
<dbReference type="SUPFAM" id="SSF56059">
    <property type="entry name" value="Glutathione synthetase ATP-binding domain-like"/>
    <property type="match status" value="1"/>
</dbReference>
<dbReference type="GO" id="GO:0004087">
    <property type="term" value="F:carbamoyl-phosphate synthase (ammonia) activity"/>
    <property type="evidence" value="ECO:0007669"/>
    <property type="project" value="UniProtKB-EC"/>
</dbReference>
<keyword evidence="17" id="KW-1185">Reference proteome</keyword>
<dbReference type="GO" id="GO:0004088">
    <property type="term" value="F:carbamoyl-phosphate synthase (glutamine-hydrolyzing) activity"/>
    <property type="evidence" value="ECO:0007669"/>
    <property type="project" value="UniProtKB-EC"/>
</dbReference>
<comment type="caution">
    <text evidence="16">The sequence shown here is derived from an EMBL/GenBank/DDBJ whole genome shotgun (WGS) entry which is preliminary data.</text>
</comment>
<dbReference type="InterPro" id="IPR011607">
    <property type="entry name" value="MGS-like_dom"/>
</dbReference>
<dbReference type="PROSITE" id="PS00867">
    <property type="entry name" value="CPSASE_2"/>
    <property type="match status" value="1"/>
</dbReference>
<protein>
    <submittedName>
        <fullName evidence="16">Carbamoyl-phosphate synthase [ammonia], mitochondrial</fullName>
    </submittedName>
</protein>
<comment type="similarity">
    <text evidence="2">Belongs to the CarB family.</text>
</comment>
<dbReference type="PANTHER" id="PTHR11405">
    <property type="entry name" value="CARBAMOYLTRANSFERASE FAMILY MEMBER"/>
    <property type="match status" value="1"/>
</dbReference>
<evidence type="ECO:0000313" key="16">
    <source>
        <dbReference type="EMBL" id="ROL50443.1"/>
    </source>
</evidence>
<dbReference type="GO" id="GO:0005524">
    <property type="term" value="F:ATP binding"/>
    <property type="evidence" value="ECO:0007669"/>
    <property type="project" value="UniProtKB-UniRule"/>
</dbReference>
<proteinExistence type="inferred from homology"/>
<dbReference type="Pfam" id="PF02142">
    <property type="entry name" value="MGS"/>
    <property type="match status" value="1"/>
</dbReference>
<dbReference type="GO" id="GO:0006526">
    <property type="term" value="P:L-arginine biosynthetic process"/>
    <property type="evidence" value="ECO:0007669"/>
    <property type="project" value="UniProtKB-KW"/>
</dbReference>
<keyword evidence="4" id="KW-0436">Ligase</keyword>
<evidence type="ECO:0000256" key="7">
    <source>
        <dbReference type="ARBA" id="ARBA00022737"/>
    </source>
</evidence>
<comment type="pathway">
    <text evidence="1">Amino-acid biosynthesis; L-arginine biosynthesis; carbamoyl phosphate from bicarbonate: step 1/1.</text>
</comment>
<keyword evidence="5" id="KW-0028">Amino-acid biosynthesis</keyword>
<dbReference type="Proteomes" id="UP000281406">
    <property type="component" value="Unassembled WGS sequence"/>
</dbReference>
<dbReference type="OrthoDB" id="434at2759"/>
<organism evidence="16 17">
    <name type="scientific">Anabarilius grahami</name>
    <name type="common">Kanglang fish</name>
    <name type="synonym">Barilius grahami</name>
    <dbReference type="NCBI Taxonomy" id="495550"/>
    <lineage>
        <taxon>Eukaryota</taxon>
        <taxon>Metazoa</taxon>
        <taxon>Chordata</taxon>
        <taxon>Craniata</taxon>
        <taxon>Vertebrata</taxon>
        <taxon>Euteleostomi</taxon>
        <taxon>Actinopterygii</taxon>
        <taxon>Neopterygii</taxon>
        <taxon>Teleostei</taxon>
        <taxon>Ostariophysi</taxon>
        <taxon>Cypriniformes</taxon>
        <taxon>Xenocyprididae</taxon>
        <taxon>Xenocypridinae</taxon>
        <taxon>Xenocypridinae incertae sedis</taxon>
        <taxon>Anabarilius</taxon>
    </lineage>
</organism>
<evidence type="ECO:0000256" key="1">
    <source>
        <dbReference type="ARBA" id="ARBA00005077"/>
    </source>
</evidence>
<evidence type="ECO:0000259" key="14">
    <source>
        <dbReference type="PROSITE" id="PS50975"/>
    </source>
</evidence>
<dbReference type="FunFam" id="3.40.50.1380:FF:000010">
    <property type="entry name" value="carbamoyl-phosphate synthase [ammonia], mitochondrial"/>
    <property type="match status" value="1"/>
</dbReference>
<dbReference type="PRINTS" id="PR00098">
    <property type="entry name" value="CPSASE"/>
</dbReference>
<name>A0A3N0YW93_ANAGA</name>
<dbReference type="SUPFAM" id="SSF52335">
    <property type="entry name" value="Methylglyoxal synthase-like"/>
    <property type="match status" value="1"/>
</dbReference>
<dbReference type="InterPro" id="IPR011761">
    <property type="entry name" value="ATP-grasp"/>
</dbReference>
<evidence type="ECO:0000256" key="3">
    <source>
        <dbReference type="ARBA" id="ARBA00022571"/>
    </source>
</evidence>
<keyword evidence="7" id="KW-0677">Repeat</keyword>
<comment type="catalytic activity">
    <reaction evidence="11">
        <text>hydrogencarbonate + NH4(+) + 2 ATP = carbamoyl phosphate + 2 ADP + phosphate + 2 H(+)</text>
        <dbReference type="Rhea" id="RHEA:18029"/>
        <dbReference type="ChEBI" id="CHEBI:15378"/>
        <dbReference type="ChEBI" id="CHEBI:17544"/>
        <dbReference type="ChEBI" id="CHEBI:28938"/>
        <dbReference type="ChEBI" id="CHEBI:30616"/>
        <dbReference type="ChEBI" id="CHEBI:43474"/>
        <dbReference type="ChEBI" id="CHEBI:58228"/>
        <dbReference type="ChEBI" id="CHEBI:456216"/>
        <dbReference type="EC" id="6.3.4.16"/>
    </reaction>
</comment>
<dbReference type="GO" id="GO:0006541">
    <property type="term" value="P:glutamine metabolic process"/>
    <property type="evidence" value="ECO:0007669"/>
    <property type="project" value="TreeGrafter"/>
</dbReference>
<dbReference type="GO" id="GO:0005737">
    <property type="term" value="C:cytoplasm"/>
    <property type="evidence" value="ECO:0007669"/>
    <property type="project" value="TreeGrafter"/>
</dbReference>
<evidence type="ECO:0000256" key="5">
    <source>
        <dbReference type="ARBA" id="ARBA00022605"/>
    </source>
</evidence>
<reference evidence="16 17" key="1">
    <citation type="submission" date="2018-10" db="EMBL/GenBank/DDBJ databases">
        <title>Genome assembly for a Yunnan-Guizhou Plateau 3E fish, Anabarilius grahami (Regan), and its evolutionary and genetic applications.</title>
        <authorList>
            <person name="Jiang W."/>
        </authorList>
    </citation>
    <scope>NUCLEOTIDE SEQUENCE [LARGE SCALE GENOMIC DNA]</scope>
    <source>
        <strain evidence="16">AG-KIZ</strain>
        <tissue evidence="16">Muscle</tissue>
    </source>
</reference>
<evidence type="ECO:0000256" key="8">
    <source>
        <dbReference type="ARBA" id="ARBA00022741"/>
    </source>
</evidence>
<dbReference type="PROSITE" id="PS50975">
    <property type="entry name" value="ATP_GRASP"/>
    <property type="match status" value="1"/>
</dbReference>
<feature type="domain" description="ATP-grasp" evidence="14">
    <location>
        <begin position="93"/>
        <end position="156"/>
    </location>
</feature>
<keyword evidence="8 13" id="KW-0547">Nucleotide-binding</keyword>
<keyword evidence="3" id="KW-0055">Arginine biosynthesis</keyword>
<dbReference type="PROSITE" id="PS51855">
    <property type="entry name" value="MGS"/>
    <property type="match status" value="1"/>
</dbReference>
<evidence type="ECO:0000256" key="13">
    <source>
        <dbReference type="PROSITE-ProRule" id="PRU00409"/>
    </source>
</evidence>
<evidence type="ECO:0000256" key="6">
    <source>
        <dbReference type="ARBA" id="ARBA00022723"/>
    </source>
</evidence>
<dbReference type="Pfam" id="PF02786">
    <property type="entry name" value="CPSase_L_D2"/>
    <property type="match status" value="1"/>
</dbReference>
<evidence type="ECO:0000259" key="15">
    <source>
        <dbReference type="PROSITE" id="PS51855"/>
    </source>
</evidence>
<keyword evidence="10" id="KW-0464">Manganese</keyword>
<evidence type="ECO:0000313" key="17">
    <source>
        <dbReference type="Proteomes" id="UP000281406"/>
    </source>
</evidence>
<evidence type="ECO:0000256" key="10">
    <source>
        <dbReference type="ARBA" id="ARBA00023211"/>
    </source>
</evidence>
<dbReference type="CDD" id="cd01423">
    <property type="entry name" value="MGS_CPS_I_III"/>
    <property type="match status" value="1"/>
</dbReference>
<accession>A0A3N0YW93</accession>
<dbReference type="FunFam" id="3.30.470.20:FF:000026">
    <property type="entry name" value="Carbamoyl-phosphate synthase large chain"/>
    <property type="match status" value="1"/>
</dbReference>
<evidence type="ECO:0000256" key="9">
    <source>
        <dbReference type="ARBA" id="ARBA00022840"/>
    </source>
</evidence>
<keyword evidence="6" id="KW-0479">Metal-binding</keyword>
<dbReference type="SMART" id="SM00851">
    <property type="entry name" value="MGS"/>
    <property type="match status" value="1"/>
</dbReference>
<comment type="catalytic activity">
    <reaction evidence="12">
        <text>hydrogencarbonate + L-glutamine + 2 ATP + H2O = carbamoyl phosphate + L-glutamate + 2 ADP + phosphate + 2 H(+)</text>
        <dbReference type="Rhea" id="RHEA:18633"/>
        <dbReference type="ChEBI" id="CHEBI:15377"/>
        <dbReference type="ChEBI" id="CHEBI:15378"/>
        <dbReference type="ChEBI" id="CHEBI:17544"/>
        <dbReference type="ChEBI" id="CHEBI:29985"/>
        <dbReference type="ChEBI" id="CHEBI:30616"/>
        <dbReference type="ChEBI" id="CHEBI:43474"/>
        <dbReference type="ChEBI" id="CHEBI:58228"/>
        <dbReference type="ChEBI" id="CHEBI:58359"/>
        <dbReference type="ChEBI" id="CHEBI:456216"/>
        <dbReference type="EC" id="6.3.5.5"/>
    </reaction>
</comment>